<keyword evidence="5" id="KW-0175">Coiled coil</keyword>
<organism evidence="7 8">
    <name type="scientific">Candidatus Mycoplasma haematohominis</name>
    <dbReference type="NCBI Taxonomy" id="1494318"/>
    <lineage>
        <taxon>Bacteria</taxon>
        <taxon>Bacillati</taxon>
        <taxon>Mycoplasmatota</taxon>
        <taxon>Mollicutes</taxon>
        <taxon>Mycoplasmataceae</taxon>
        <taxon>Mycoplasma</taxon>
    </lineage>
</organism>
<gene>
    <name evidence="7" type="ORF">MHSWG343_10600</name>
</gene>
<dbReference type="SUPFAM" id="SSF116734">
    <property type="entry name" value="DNA methylase specificity domain"/>
    <property type="match status" value="2"/>
</dbReference>
<dbReference type="GO" id="GO:0003677">
    <property type="term" value="F:DNA binding"/>
    <property type="evidence" value="ECO:0007669"/>
    <property type="project" value="UniProtKB-KW"/>
</dbReference>
<accession>A0A478FRK0</accession>
<evidence type="ECO:0000256" key="1">
    <source>
        <dbReference type="ARBA" id="ARBA00010923"/>
    </source>
</evidence>
<keyword evidence="2" id="KW-0680">Restriction system</keyword>
<dbReference type="CDD" id="cd17268">
    <property type="entry name" value="RMtype1_S_Ara36733I_TRD1-CR1_like"/>
    <property type="match status" value="2"/>
</dbReference>
<dbReference type="Gene3D" id="3.90.220.20">
    <property type="entry name" value="DNA methylase specificity domains"/>
    <property type="match status" value="2"/>
</dbReference>
<dbReference type="PANTHER" id="PTHR43140:SF1">
    <property type="entry name" value="TYPE I RESTRICTION ENZYME ECOKI SPECIFICITY SUBUNIT"/>
    <property type="match status" value="1"/>
</dbReference>
<comment type="caution">
    <text evidence="7">The sequence shown here is derived from an EMBL/GenBank/DDBJ whole genome shotgun (WGS) entry which is preliminary data.</text>
</comment>
<evidence type="ECO:0000313" key="7">
    <source>
        <dbReference type="EMBL" id="GCE64052.1"/>
    </source>
</evidence>
<sequence length="390" mass="44715">MLEEIATEVYRGSGITKSQIEKGKYPCIRYGEIYTTYDIYFNKCISSINPELINNIKYCEYGSLLITSTGENLKDIGKSCVYLGQEKIIVGNGITIIKHNQNPKYLSYALSANKSKRQKMNLAQGVKVFGLSAYKIQKIKIPLPPLEIQEQISEILDVLRELVRELETELKLRKKQYRYYLNKLISDVIEKGLGEYKTLGEIATKIYRGDGIKKEEIKTNQYPCIHYSEIYTNYEIWFDKCISSVEKQLIKNPKYCEYGDLLFAISSVMAENISKSCTYLGKEKIIVGGDIVVLKHSQNAKYISYALSTNHALNQKIKHSTEGTVSHISTKAIKKLKIPLPPLEIQEQITNALDHLRELCEDLEKGIPKEIELANKRYEYYRDLLITGEN</sequence>
<evidence type="ECO:0000256" key="3">
    <source>
        <dbReference type="ARBA" id="ARBA00023125"/>
    </source>
</evidence>
<reference evidence="7 8" key="1">
    <citation type="submission" date="2019-01" db="EMBL/GenBank/DDBJ databases">
        <title>Draft genome sequences of Candidatus Mycoplasma haemohominis SWG34-3 identified from a patient with pyrexia, anemia and liver dysfunction.</title>
        <authorList>
            <person name="Sekizuka T."/>
            <person name="Hattori N."/>
            <person name="Katano H."/>
            <person name="Takuma T."/>
            <person name="Ito T."/>
            <person name="Arai N."/>
            <person name="Yanai R."/>
            <person name="Ishii S."/>
            <person name="Miura Y."/>
            <person name="Tokunaga T."/>
            <person name="Watanabe H."/>
            <person name="Nomura N."/>
            <person name="Eguchi J."/>
            <person name="Arai T."/>
            <person name="Hasegawa H."/>
            <person name="Nakamaki T."/>
            <person name="Wakita T."/>
            <person name="Niki Y."/>
            <person name="Kuroda M."/>
        </authorList>
    </citation>
    <scope>NUCLEOTIDE SEQUENCE [LARGE SCALE GENOMIC DNA]</scope>
    <source>
        <strain evidence="7">SWG34-3</strain>
    </source>
</reference>
<evidence type="ECO:0000313" key="8">
    <source>
        <dbReference type="Proteomes" id="UP000324831"/>
    </source>
</evidence>
<comment type="subunit">
    <text evidence="4">The methyltransferase is composed of M and S polypeptides.</text>
</comment>
<dbReference type="EMBL" id="BIMN01000009">
    <property type="protein sequence ID" value="GCE64052.1"/>
    <property type="molecule type" value="Genomic_DNA"/>
</dbReference>
<dbReference type="PANTHER" id="PTHR43140">
    <property type="entry name" value="TYPE-1 RESTRICTION ENZYME ECOKI SPECIFICITY PROTEIN"/>
    <property type="match status" value="1"/>
</dbReference>
<feature type="domain" description="Type I restriction modification DNA specificity" evidence="6">
    <location>
        <begin position="16"/>
        <end position="170"/>
    </location>
</feature>
<evidence type="ECO:0000256" key="5">
    <source>
        <dbReference type="SAM" id="Coils"/>
    </source>
</evidence>
<evidence type="ECO:0000259" key="6">
    <source>
        <dbReference type="Pfam" id="PF01420"/>
    </source>
</evidence>
<dbReference type="Pfam" id="PF01420">
    <property type="entry name" value="Methylase_S"/>
    <property type="match status" value="2"/>
</dbReference>
<evidence type="ECO:0000256" key="2">
    <source>
        <dbReference type="ARBA" id="ARBA00022747"/>
    </source>
</evidence>
<keyword evidence="3" id="KW-0238">DNA-binding</keyword>
<feature type="domain" description="Type I restriction modification DNA specificity" evidence="6">
    <location>
        <begin position="195"/>
        <end position="372"/>
    </location>
</feature>
<dbReference type="Proteomes" id="UP000324831">
    <property type="component" value="Unassembled WGS sequence"/>
</dbReference>
<name>A0A478FRK0_9MOLU</name>
<dbReference type="GO" id="GO:0009307">
    <property type="term" value="P:DNA restriction-modification system"/>
    <property type="evidence" value="ECO:0007669"/>
    <property type="project" value="UniProtKB-KW"/>
</dbReference>
<comment type="similarity">
    <text evidence="1">Belongs to the type-I restriction system S methylase family.</text>
</comment>
<dbReference type="AlphaFoldDB" id="A0A478FRK0"/>
<proteinExistence type="inferred from homology"/>
<protein>
    <submittedName>
        <fullName evidence="7">Putative type-1 restriction enzyme specificity protein MPN_089</fullName>
    </submittedName>
</protein>
<dbReference type="InterPro" id="IPR000055">
    <property type="entry name" value="Restrct_endonuc_typeI_TRD"/>
</dbReference>
<feature type="coiled-coil region" evidence="5">
    <location>
        <begin position="149"/>
        <end position="176"/>
    </location>
</feature>
<dbReference type="InterPro" id="IPR044946">
    <property type="entry name" value="Restrct_endonuc_typeI_TRD_sf"/>
</dbReference>
<evidence type="ECO:0000256" key="4">
    <source>
        <dbReference type="ARBA" id="ARBA00038652"/>
    </source>
</evidence>
<dbReference type="InterPro" id="IPR051212">
    <property type="entry name" value="Type-I_RE_S_subunit"/>
</dbReference>